<accession>A0AAV2E001</accession>
<proteinExistence type="predicted"/>
<dbReference type="Proteomes" id="UP001497516">
    <property type="component" value="Chromosome 3"/>
</dbReference>
<dbReference type="EMBL" id="OZ034816">
    <property type="protein sequence ID" value="CAL1379234.1"/>
    <property type="molecule type" value="Genomic_DNA"/>
</dbReference>
<name>A0AAV2E001_9ROSI</name>
<evidence type="ECO:0000313" key="1">
    <source>
        <dbReference type="EMBL" id="CAL1379234.1"/>
    </source>
</evidence>
<gene>
    <name evidence="1" type="ORF">LTRI10_LOCUS20765</name>
</gene>
<organism evidence="1 2">
    <name type="scientific">Linum trigynum</name>
    <dbReference type="NCBI Taxonomy" id="586398"/>
    <lineage>
        <taxon>Eukaryota</taxon>
        <taxon>Viridiplantae</taxon>
        <taxon>Streptophyta</taxon>
        <taxon>Embryophyta</taxon>
        <taxon>Tracheophyta</taxon>
        <taxon>Spermatophyta</taxon>
        <taxon>Magnoliopsida</taxon>
        <taxon>eudicotyledons</taxon>
        <taxon>Gunneridae</taxon>
        <taxon>Pentapetalae</taxon>
        <taxon>rosids</taxon>
        <taxon>fabids</taxon>
        <taxon>Malpighiales</taxon>
        <taxon>Linaceae</taxon>
        <taxon>Linum</taxon>
    </lineage>
</organism>
<reference evidence="1 2" key="1">
    <citation type="submission" date="2024-04" db="EMBL/GenBank/DDBJ databases">
        <authorList>
            <person name="Fracassetti M."/>
        </authorList>
    </citation>
    <scope>NUCLEOTIDE SEQUENCE [LARGE SCALE GENOMIC DNA]</scope>
</reference>
<evidence type="ECO:0000313" key="2">
    <source>
        <dbReference type="Proteomes" id="UP001497516"/>
    </source>
</evidence>
<protein>
    <submittedName>
        <fullName evidence="1">Uncharacterized protein</fullName>
    </submittedName>
</protein>
<keyword evidence="2" id="KW-1185">Reference proteome</keyword>
<dbReference type="AlphaFoldDB" id="A0AAV2E001"/>
<sequence length="75" mass="8233">MERNRGESDWQPHGWWDGVVEVGDRLVVSQRSRACSAATATGIGASQRQQAEMRDTTLAVLPGEHPDHVVVIKVP</sequence>